<accession>A0A3Q3IBD3</accession>
<evidence type="ECO:0000313" key="1">
    <source>
        <dbReference type="Ensembl" id="ENSMALP00000000943.1"/>
    </source>
</evidence>
<organism evidence="1 2">
    <name type="scientific">Monopterus albus</name>
    <name type="common">Swamp eel</name>
    <dbReference type="NCBI Taxonomy" id="43700"/>
    <lineage>
        <taxon>Eukaryota</taxon>
        <taxon>Metazoa</taxon>
        <taxon>Chordata</taxon>
        <taxon>Craniata</taxon>
        <taxon>Vertebrata</taxon>
        <taxon>Euteleostomi</taxon>
        <taxon>Actinopterygii</taxon>
        <taxon>Neopterygii</taxon>
        <taxon>Teleostei</taxon>
        <taxon>Neoteleostei</taxon>
        <taxon>Acanthomorphata</taxon>
        <taxon>Anabantaria</taxon>
        <taxon>Synbranchiformes</taxon>
        <taxon>Synbranchidae</taxon>
        <taxon>Monopterus</taxon>
    </lineage>
</organism>
<reference evidence="1" key="1">
    <citation type="submission" date="2025-08" db="UniProtKB">
        <authorList>
            <consortium name="Ensembl"/>
        </authorList>
    </citation>
    <scope>IDENTIFICATION</scope>
</reference>
<dbReference type="AlphaFoldDB" id="A0A3Q3IBD3"/>
<evidence type="ECO:0000313" key="2">
    <source>
        <dbReference type="Proteomes" id="UP000261600"/>
    </source>
</evidence>
<reference evidence="1" key="2">
    <citation type="submission" date="2025-09" db="UniProtKB">
        <authorList>
            <consortium name="Ensembl"/>
        </authorList>
    </citation>
    <scope>IDENTIFICATION</scope>
</reference>
<dbReference type="Proteomes" id="UP000261600">
    <property type="component" value="Unplaced"/>
</dbReference>
<proteinExistence type="predicted"/>
<protein>
    <submittedName>
        <fullName evidence="1">Uncharacterized protein</fullName>
    </submittedName>
</protein>
<keyword evidence="2" id="KW-1185">Reference proteome</keyword>
<sequence length="88" mass="9963">MHFWAEIFKSRLELNKALVLWPSQLLTQSSTKYESLLQATPSKVVCNNDVSDGIKHYLDVSCVCGTGDSRPPYWASGSYSQTEPEYMQ</sequence>
<dbReference type="Ensembl" id="ENSMALT00000000984.1">
    <property type="protein sequence ID" value="ENSMALP00000000943.1"/>
    <property type="gene ID" value="ENSMALG00000000726.1"/>
</dbReference>
<name>A0A3Q3IBD3_MONAL</name>